<dbReference type="Proteomes" id="UP000299102">
    <property type="component" value="Unassembled WGS sequence"/>
</dbReference>
<keyword evidence="2" id="KW-1185">Reference proteome</keyword>
<dbReference type="EMBL" id="BGZK01002725">
    <property type="protein sequence ID" value="GBP96047.1"/>
    <property type="molecule type" value="Genomic_DNA"/>
</dbReference>
<name>A0A4C2AAY5_EUMVA</name>
<organism evidence="1 2">
    <name type="scientific">Eumeta variegata</name>
    <name type="common">Bagworm moth</name>
    <name type="synonym">Eumeta japonica</name>
    <dbReference type="NCBI Taxonomy" id="151549"/>
    <lineage>
        <taxon>Eukaryota</taxon>
        <taxon>Metazoa</taxon>
        <taxon>Ecdysozoa</taxon>
        <taxon>Arthropoda</taxon>
        <taxon>Hexapoda</taxon>
        <taxon>Insecta</taxon>
        <taxon>Pterygota</taxon>
        <taxon>Neoptera</taxon>
        <taxon>Endopterygota</taxon>
        <taxon>Lepidoptera</taxon>
        <taxon>Glossata</taxon>
        <taxon>Ditrysia</taxon>
        <taxon>Tineoidea</taxon>
        <taxon>Psychidae</taxon>
        <taxon>Oiketicinae</taxon>
        <taxon>Eumeta</taxon>
    </lineage>
</organism>
<protein>
    <submittedName>
        <fullName evidence="1">Uncharacterized protein</fullName>
    </submittedName>
</protein>
<sequence length="101" mass="11657">MYRIIKETVKNREDVLLQIDLGRILGPNESATLLAETFFPDDRFDADDPYHAEAVIFRDLGLFLAMANKCLEFGYFRWAWKVAAIKVITKLGKDDYARPKS</sequence>
<dbReference type="OrthoDB" id="411871at2759"/>
<comment type="caution">
    <text evidence="1">The sequence shown here is derived from an EMBL/GenBank/DDBJ whole genome shotgun (WGS) entry which is preliminary data.</text>
</comment>
<evidence type="ECO:0000313" key="2">
    <source>
        <dbReference type="Proteomes" id="UP000299102"/>
    </source>
</evidence>
<proteinExistence type="predicted"/>
<evidence type="ECO:0000313" key="1">
    <source>
        <dbReference type="EMBL" id="GBP96047.1"/>
    </source>
</evidence>
<reference evidence="1 2" key="1">
    <citation type="journal article" date="2019" name="Commun. Biol.">
        <title>The bagworm genome reveals a unique fibroin gene that provides high tensile strength.</title>
        <authorList>
            <person name="Kono N."/>
            <person name="Nakamura H."/>
            <person name="Ohtoshi R."/>
            <person name="Tomita M."/>
            <person name="Numata K."/>
            <person name="Arakawa K."/>
        </authorList>
    </citation>
    <scope>NUCLEOTIDE SEQUENCE [LARGE SCALE GENOMIC DNA]</scope>
</reference>
<accession>A0A4C2AAY5</accession>
<dbReference type="AlphaFoldDB" id="A0A4C2AAY5"/>
<gene>
    <name evidence="1" type="ORF">EVAR_63146_1</name>
</gene>